<dbReference type="RefSeq" id="WP_386735296.1">
    <property type="nucleotide sequence ID" value="NZ_JBHRXI010000010.1"/>
</dbReference>
<dbReference type="CDD" id="cd01741">
    <property type="entry name" value="GATase1_1"/>
    <property type="match status" value="1"/>
</dbReference>
<dbReference type="InterPro" id="IPR044992">
    <property type="entry name" value="ChyE-like"/>
</dbReference>
<dbReference type="PANTHER" id="PTHR42695">
    <property type="entry name" value="GLUTAMINE AMIDOTRANSFERASE YLR126C-RELATED"/>
    <property type="match status" value="1"/>
</dbReference>
<dbReference type="Proteomes" id="UP001595629">
    <property type="component" value="Unassembled WGS sequence"/>
</dbReference>
<dbReference type="PANTHER" id="PTHR42695:SF5">
    <property type="entry name" value="GLUTAMINE AMIDOTRANSFERASE YLR126C-RELATED"/>
    <property type="match status" value="1"/>
</dbReference>
<dbReference type="SUPFAM" id="SSF52317">
    <property type="entry name" value="Class I glutamine amidotransferase-like"/>
    <property type="match status" value="1"/>
</dbReference>
<dbReference type="Pfam" id="PF00117">
    <property type="entry name" value="GATase"/>
    <property type="match status" value="1"/>
</dbReference>
<evidence type="ECO:0000259" key="1">
    <source>
        <dbReference type="Pfam" id="PF00117"/>
    </source>
</evidence>
<evidence type="ECO:0000313" key="2">
    <source>
        <dbReference type="EMBL" id="MFC3614106.1"/>
    </source>
</evidence>
<dbReference type="InterPro" id="IPR017926">
    <property type="entry name" value="GATASE"/>
</dbReference>
<protein>
    <submittedName>
        <fullName evidence="2">Type 1 glutamine amidotransferase</fullName>
    </submittedName>
</protein>
<feature type="domain" description="Glutamine amidotransferase" evidence="1">
    <location>
        <begin position="40"/>
        <end position="187"/>
    </location>
</feature>
<proteinExistence type="predicted"/>
<name>A0ABV7TFL0_9RHOB</name>
<dbReference type="Gene3D" id="3.40.50.880">
    <property type="match status" value="1"/>
</dbReference>
<gene>
    <name evidence="2" type="ORF">ACFORG_10075</name>
</gene>
<dbReference type="PRINTS" id="PR00099">
    <property type="entry name" value="CPSGATASE"/>
</dbReference>
<dbReference type="PROSITE" id="PS51273">
    <property type="entry name" value="GATASE_TYPE_1"/>
    <property type="match status" value="1"/>
</dbReference>
<comment type="caution">
    <text evidence="2">The sequence shown here is derived from an EMBL/GenBank/DDBJ whole genome shotgun (WGS) entry which is preliminary data.</text>
</comment>
<evidence type="ECO:0000313" key="3">
    <source>
        <dbReference type="Proteomes" id="UP001595629"/>
    </source>
</evidence>
<reference evidence="3" key="1">
    <citation type="journal article" date="2019" name="Int. J. Syst. Evol. Microbiol.">
        <title>The Global Catalogue of Microorganisms (GCM) 10K type strain sequencing project: providing services to taxonomists for standard genome sequencing and annotation.</title>
        <authorList>
            <consortium name="The Broad Institute Genomics Platform"/>
            <consortium name="The Broad Institute Genome Sequencing Center for Infectious Disease"/>
            <person name="Wu L."/>
            <person name="Ma J."/>
        </authorList>
    </citation>
    <scope>NUCLEOTIDE SEQUENCE [LARGE SCALE GENOMIC DNA]</scope>
    <source>
        <strain evidence="3">KCTC 42911</strain>
    </source>
</reference>
<dbReference type="EMBL" id="JBHRXI010000010">
    <property type="protein sequence ID" value="MFC3614106.1"/>
    <property type="molecule type" value="Genomic_DNA"/>
</dbReference>
<sequence>MRLAIFMTNTDESAFAQRHPKDGQKFTDLVHRVRPEWQTVVFRVKDGEFPQTLDGLDGVMITGSPASVRGDAAWIGKLLDLVRTAYASGLPIFGACFGHQAVALALGGVVGDNPGGWVHGLTHSRMQSRPDWASDLPDVVRLYGSHTEQVTSLPAGAVTISQSEDCPVAGFFIGDAIYTTQHHPEMTREFITALTEELADELGSASYAAAMASLEGTADTDAFAESIARFFEHSQAT</sequence>
<accession>A0ABV7TFL0</accession>
<organism evidence="2 3">
    <name type="scientific">Lutimaribacter marinistellae</name>
    <dbReference type="NCBI Taxonomy" id="1820329"/>
    <lineage>
        <taxon>Bacteria</taxon>
        <taxon>Pseudomonadati</taxon>
        <taxon>Pseudomonadota</taxon>
        <taxon>Alphaproteobacteria</taxon>
        <taxon>Rhodobacterales</taxon>
        <taxon>Roseobacteraceae</taxon>
        <taxon>Lutimaribacter</taxon>
    </lineage>
</organism>
<keyword evidence="2" id="KW-0315">Glutamine amidotransferase</keyword>
<dbReference type="InterPro" id="IPR029062">
    <property type="entry name" value="Class_I_gatase-like"/>
</dbReference>
<keyword evidence="3" id="KW-1185">Reference proteome</keyword>